<dbReference type="AlphaFoldDB" id="A0A3L7AS61"/>
<dbReference type="PIRSF" id="PIRSF003203">
    <property type="entry name" value="AzlD"/>
    <property type="match status" value="1"/>
</dbReference>
<gene>
    <name evidence="2" type="ORF">D9V34_10615</name>
</gene>
<dbReference type="Pfam" id="PF05437">
    <property type="entry name" value="AzlD"/>
    <property type="match status" value="1"/>
</dbReference>
<reference evidence="2 3" key="1">
    <citation type="submission" date="2018-10" db="EMBL/GenBank/DDBJ databases">
        <authorList>
            <person name="Li J."/>
        </authorList>
    </citation>
    <scope>NUCLEOTIDE SEQUENCE [LARGE SCALE GENOMIC DNA]</scope>
    <source>
        <strain evidence="2 3">JCM 11654</strain>
    </source>
</reference>
<comment type="caution">
    <text evidence="2">The sequence shown here is derived from an EMBL/GenBank/DDBJ whole genome shotgun (WGS) entry which is preliminary data.</text>
</comment>
<evidence type="ECO:0000313" key="3">
    <source>
        <dbReference type="Proteomes" id="UP000269438"/>
    </source>
</evidence>
<keyword evidence="3" id="KW-1185">Reference proteome</keyword>
<dbReference type="Proteomes" id="UP000269438">
    <property type="component" value="Unassembled WGS sequence"/>
</dbReference>
<dbReference type="EMBL" id="RCUY01000009">
    <property type="protein sequence ID" value="RLP82242.1"/>
    <property type="molecule type" value="Genomic_DNA"/>
</dbReference>
<feature type="transmembrane region" description="Helical" evidence="1">
    <location>
        <begin position="6"/>
        <end position="28"/>
    </location>
</feature>
<dbReference type="RefSeq" id="WP_121688779.1">
    <property type="nucleotide sequence ID" value="NZ_RCUY01000009.1"/>
</dbReference>
<evidence type="ECO:0000313" key="2">
    <source>
        <dbReference type="EMBL" id="RLP82242.1"/>
    </source>
</evidence>
<keyword evidence="1" id="KW-0812">Transmembrane</keyword>
<proteinExistence type="predicted"/>
<keyword evidence="1" id="KW-0472">Membrane</keyword>
<keyword evidence="1" id="KW-1133">Transmembrane helix</keyword>
<dbReference type="OrthoDB" id="5324916at2"/>
<dbReference type="InterPro" id="IPR008407">
    <property type="entry name" value="Brnchd-chn_aa_trnsp_AzlD"/>
</dbReference>
<organism evidence="2 3">
    <name type="scientific">Mycetocola lacteus</name>
    <dbReference type="NCBI Taxonomy" id="76637"/>
    <lineage>
        <taxon>Bacteria</taxon>
        <taxon>Bacillati</taxon>
        <taxon>Actinomycetota</taxon>
        <taxon>Actinomycetes</taxon>
        <taxon>Micrococcales</taxon>
        <taxon>Microbacteriaceae</taxon>
        <taxon>Mycetocola</taxon>
    </lineage>
</organism>
<protein>
    <submittedName>
        <fullName evidence="2">Branched-chain amino acid ABC transporter</fullName>
    </submittedName>
</protein>
<name>A0A3L7AS61_9MICO</name>
<evidence type="ECO:0000256" key="1">
    <source>
        <dbReference type="SAM" id="Phobius"/>
    </source>
</evidence>
<sequence>MIDPGYLLATVLVAGGITFALRAVPLLAVAPLRRSAAVRYLAEELPAGIMIVLVLYCLRDLDVTSLSPALPTLIALNVTIGLQLWKHNALLSIFAGTAVNVVLLSTVFPA</sequence>
<accession>A0A3L7AS61</accession>
<feature type="transmembrane region" description="Helical" evidence="1">
    <location>
        <begin position="40"/>
        <end position="58"/>
    </location>
</feature>
<feature type="transmembrane region" description="Helical" evidence="1">
    <location>
        <begin position="64"/>
        <end position="82"/>
    </location>
</feature>
<feature type="transmembrane region" description="Helical" evidence="1">
    <location>
        <begin position="89"/>
        <end position="108"/>
    </location>
</feature>